<dbReference type="Pfam" id="PF03692">
    <property type="entry name" value="CxxCxxCC"/>
    <property type="match status" value="1"/>
</dbReference>
<accession>A0A1I4VUA5</accession>
<dbReference type="STRING" id="578942.SAMN05216289_10354"/>
<evidence type="ECO:0000313" key="1">
    <source>
        <dbReference type="EMBL" id="SFN04765.1"/>
    </source>
</evidence>
<proteinExistence type="predicted"/>
<keyword evidence="2" id="KW-1185">Reference proteome</keyword>
<gene>
    <name evidence="1" type="ORF">SAMN05216289_10354</name>
</gene>
<reference evidence="1 2" key="1">
    <citation type="submission" date="2016-10" db="EMBL/GenBank/DDBJ databases">
        <authorList>
            <person name="de Groot N.N."/>
        </authorList>
    </citation>
    <scope>NUCLEOTIDE SEQUENCE [LARGE SCALE GENOMIC DNA]</scope>
    <source>
        <strain evidence="1 2">CGMCC 1.7659</strain>
    </source>
</reference>
<dbReference type="RefSeq" id="WP_092404745.1">
    <property type="nucleotide sequence ID" value="NZ_FOVF01000003.1"/>
</dbReference>
<sequence>MALGILPDDSKIDPSVTCEACEAVCCRLTVVIDASDRVPEHLIARGPNGVDTMAHGSDGWCLALDHANKRCGIYATRPSVCRKFAMGGGYCRFKRAKFANSGLSLRVL</sequence>
<dbReference type="InterPro" id="IPR005358">
    <property type="entry name" value="Puta_zinc/iron-chelating_dom"/>
</dbReference>
<name>A0A1I4VUA5_9GAMM</name>
<organism evidence="1 2">
    <name type="scientific">Dokdonella immobilis</name>
    <dbReference type="NCBI Taxonomy" id="578942"/>
    <lineage>
        <taxon>Bacteria</taxon>
        <taxon>Pseudomonadati</taxon>
        <taxon>Pseudomonadota</taxon>
        <taxon>Gammaproteobacteria</taxon>
        <taxon>Lysobacterales</taxon>
        <taxon>Rhodanobacteraceae</taxon>
        <taxon>Dokdonella</taxon>
    </lineage>
</organism>
<dbReference type="OrthoDB" id="71604at2"/>
<evidence type="ECO:0000313" key="2">
    <source>
        <dbReference type="Proteomes" id="UP000198575"/>
    </source>
</evidence>
<protein>
    <submittedName>
        <fullName evidence="1">Putative zinc-or iron-chelating domain-containing protein</fullName>
    </submittedName>
</protein>
<dbReference type="Proteomes" id="UP000198575">
    <property type="component" value="Unassembled WGS sequence"/>
</dbReference>
<dbReference type="AlphaFoldDB" id="A0A1I4VUA5"/>
<dbReference type="EMBL" id="FOVF01000003">
    <property type="protein sequence ID" value="SFN04765.1"/>
    <property type="molecule type" value="Genomic_DNA"/>
</dbReference>